<keyword evidence="7 8" id="KW-0411">Iron-sulfur</keyword>
<comment type="subcellular location">
    <subcellularLocation>
        <location evidence="8">Plastid</location>
        <location evidence="8">Chloroplast</location>
    </subcellularLocation>
</comment>
<evidence type="ECO:0000256" key="9">
    <source>
        <dbReference type="SAM" id="SignalP"/>
    </source>
</evidence>
<feature type="signal peptide" evidence="9">
    <location>
        <begin position="1"/>
        <end position="23"/>
    </location>
</feature>
<keyword evidence="3 8" id="KW-0001">2Fe-2S</keyword>
<dbReference type="SUPFAM" id="SSF54292">
    <property type="entry name" value="2Fe-2S ferredoxin-like"/>
    <property type="match status" value="1"/>
</dbReference>
<accession>A0A7S2V4F7</accession>
<reference evidence="11" key="1">
    <citation type="submission" date="2021-01" db="EMBL/GenBank/DDBJ databases">
        <authorList>
            <person name="Corre E."/>
            <person name="Pelletier E."/>
            <person name="Niang G."/>
            <person name="Scheremetjew M."/>
            <person name="Finn R."/>
            <person name="Kale V."/>
            <person name="Holt S."/>
            <person name="Cochrane G."/>
            <person name="Meng A."/>
            <person name="Brown T."/>
            <person name="Cohen L."/>
        </authorList>
    </citation>
    <scope>NUCLEOTIDE SEQUENCE</scope>
    <source>
        <strain evidence="11">CCMP1661</strain>
    </source>
</reference>
<sequence>MYNLKQIVLLLGVLAAIAATGEGFATHNLKPVSWRSSPSSLSRQRLVPKAHQVTIQHEGKDTVLEVDESTTILEAALDAGIDLPHDCQLGVCLTCPSRIVSGEVDQGMGTLDDSVVEQGFALTCISYPRSDCVVRSVEEDEMVNAQFADRVVG</sequence>
<proteinExistence type="inferred from homology"/>
<comment type="function">
    <text evidence="8">Ferredoxins are iron-sulfur proteins that transfer electrons in a wide variety of metabolic reactions.</text>
</comment>
<keyword evidence="8" id="KW-0150">Chloroplast</keyword>
<evidence type="ECO:0000256" key="4">
    <source>
        <dbReference type="ARBA" id="ARBA00022723"/>
    </source>
</evidence>
<dbReference type="GO" id="GO:0022900">
    <property type="term" value="P:electron transport chain"/>
    <property type="evidence" value="ECO:0007669"/>
    <property type="project" value="InterPro"/>
</dbReference>
<keyword evidence="9" id="KW-0732">Signal</keyword>
<dbReference type="EMBL" id="HBHR01020880">
    <property type="protein sequence ID" value="CAD9872250.1"/>
    <property type="molecule type" value="Transcribed_RNA"/>
</dbReference>
<dbReference type="InterPro" id="IPR010241">
    <property type="entry name" value="Fd_pln"/>
</dbReference>
<evidence type="ECO:0000256" key="7">
    <source>
        <dbReference type="ARBA" id="ARBA00023014"/>
    </source>
</evidence>
<evidence type="ECO:0000259" key="10">
    <source>
        <dbReference type="PROSITE" id="PS51085"/>
    </source>
</evidence>
<dbReference type="GO" id="GO:0046872">
    <property type="term" value="F:metal ion binding"/>
    <property type="evidence" value="ECO:0007669"/>
    <property type="project" value="UniProtKB-KW"/>
</dbReference>
<evidence type="ECO:0000256" key="1">
    <source>
        <dbReference type="ARBA" id="ARBA00007874"/>
    </source>
</evidence>
<keyword evidence="6 8" id="KW-0408">Iron</keyword>
<gene>
    <name evidence="11" type="ORF">FJAP1339_LOCUS10593</name>
</gene>
<dbReference type="InterPro" id="IPR036010">
    <property type="entry name" value="2Fe-2S_ferredoxin-like_sf"/>
</dbReference>
<protein>
    <recommendedName>
        <fullName evidence="8">Ferredoxin</fullName>
    </recommendedName>
</protein>
<dbReference type="PROSITE" id="PS51085">
    <property type="entry name" value="2FE2S_FER_2"/>
    <property type="match status" value="1"/>
</dbReference>
<keyword evidence="4 8" id="KW-0479">Metal-binding</keyword>
<dbReference type="InterPro" id="IPR012675">
    <property type="entry name" value="Beta-grasp_dom_sf"/>
</dbReference>
<evidence type="ECO:0000256" key="3">
    <source>
        <dbReference type="ARBA" id="ARBA00022714"/>
    </source>
</evidence>
<dbReference type="GO" id="GO:0051537">
    <property type="term" value="F:2 iron, 2 sulfur cluster binding"/>
    <property type="evidence" value="ECO:0007669"/>
    <property type="project" value="UniProtKB-KW"/>
</dbReference>
<evidence type="ECO:0000256" key="6">
    <source>
        <dbReference type="ARBA" id="ARBA00023004"/>
    </source>
</evidence>
<dbReference type="PANTHER" id="PTHR43112:SF9">
    <property type="entry name" value="FERREDOXIN C 1, CHLOROPLASTIC"/>
    <property type="match status" value="1"/>
</dbReference>
<name>A0A7S2V4F7_9STRA</name>
<keyword evidence="8" id="KW-0934">Plastid</keyword>
<evidence type="ECO:0000256" key="5">
    <source>
        <dbReference type="ARBA" id="ARBA00022982"/>
    </source>
</evidence>
<dbReference type="PANTHER" id="PTHR43112">
    <property type="entry name" value="FERREDOXIN"/>
    <property type="match status" value="1"/>
</dbReference>
<dbReference type="CDD" id="cd00207">
    <property type="entry name" value="fer2"/>
    <property type="match status" value="1"/>
</dbReference>
<dbReference type="NCBIfam" id="TIGR02008">
    <property type="entry name" value="fdx_plant"/>
    <property type="match status" value="1"/>
</dbReference>
<dbReference type="AlphaFoldDB" id="A0A7S2V4F7"/>
<dbReference type="GO" id="GO:0009507">
    <property type="term" value="C:chloroplast"/>
    <property type="evidence" value="ECO:0007669"/>
    <property type="project" value="UniProtKB-SubCell"/>
</dbReference>
<feature type="chain" id="PRO_5031403970" description="Ferredoxin" evidence="9">
    <location>
        <begin position="24"/>
        <end position="153"/>
    </location>
</feature>
<comment type="cofactor">
    <cofactor evidence="8">
        <name>[2Fe-2S] cluster</name>
        <dbReference type="ChEBI" id="CHEBI:190135"/>
    </cofactor>
    <text evidence="8">Binds 1 [2Fe-2S] cluster.</text>
</comment>
<comment type="similarity">
    <text evidence="1 8">Belongs to the 2Fe2S plant-type ferredoxin family.</text>
</comment>
<organism evidence="11">
    <name type="scientific">Fibrocapsa japonica</name>
    <dbReference type="NCBI Taxonomy" id="94617"/>
    <lineage>
        <taxon>Eukaryota</taxon>
        <taxon>Sar</taxon>
        <taxon>Stramenopiles</taxon>
        <taxon>Ochrophyta</taxon>
        <taxon>Raphidophyceae</taxon>
        <taxon>Chattonellales</taxon>
        <taxon>Chattonellaceae</taxon>
        <taxon>Fibrocapsa</taxon>
    </lineage>
</organism>
<dbReference type="InterPro" id="IPR001041">
    <property type="entry name" value="2Fe-2S_ferredoxin-type"/>
</dbReference>
<evidence type="ECO:0000313" key="11">
    <source>
        <dbReference type="EMBL" id="CAD9872250.1"/>
    </source>
</evidence>
<keyword evidence="5 8" id="KW-0249">Electron transport</keyword>
<feature type="domain" description="2Fe-2S ferredoxin-type" evidence="10">
    <location>
        <begin position="51"/>
        <end position="140"/>
    </location>
</feature>
<evidence type="ECO:0000256" key="2">
    <source>
        <dbReference type="ARBA" id="ARBA00022448"/>
    </source>
</evidence>
<dbReference type="Pfam" id="PF00111">
    <property type="entry name" value="Fer2"/>
    <property type="match status" value="1"/>
</dbReference>
<keyword evidence="2 8" id="KW-0813">Transport</keyword>
<evidence type="ECO:0000256" key="8">
    <source>
        <dbReference type="RuleBase" id="RU364001"/>
    </source>
</evidence>
<dbReference type="GO" id="GO:0009055">
    <property type="term" value="F:electron transfer activity"/>
    <property type="evidence" value="ECO:0007669"/>
    <property type="project" value="InterPro"/>
</dbReference>
<dbReference type="Gene3D" id="3.10.20.30">
    <property type="match status" value="1"/>
</dbReference>